<evidence type="ECO:0000313" key="2">
    <source>
        <dbReference type="Proteomes" id="UP001158576"/>
    </source>
</evidence>
<reference evidence="1 2" key="1">
    <citation type="submission" date="2021-04" db="EMBL/GenBank/DDBJ databases">
        <authorList>
            <person name="Bliznina A."/>
        </authorList>
    </citation>
    <scope>NUCLEOTIDE SEQUENCE [LARGE SCALE GENOMIC DNA]</scope>
</reference>
<dbReference type="Proteomes" id="UP001158576">
    <property type="component" value="Chromosome PAR"/>
</dbReference>
<protein>
    <submittedName>
        <fullName evidence="1">Oidioi.mRNA.OKI2018_I69.PAR.g11129.t1.cds</fullName>
    </submittedName>
</protein>
<organism evidence="1 2">
    <name type="scientific">Oikopleura dioica</name>
    <name type="common">Tunicate</name>
    <dbReference type="NCBI Taxonomy" id="34765"/>
    <lineage>
        <taxon>Eukaryota</taxon>
        <taxon>Metazoa</taxon>
        <taxon>Chordata</taxon>
        <taxon>Tunicata</taxon>
        <taxon>Appendicularia</taxon>
        <taxon>Copelata</taxon>
        <taxon>Oikopleuridae</taxon>
        <taxon>Oikopleura</taxon>
    </lineage>
</organism>
<name>A0ABN7RU97_OIKDI</name>
<gene>
    <name evidence="1" type="ORF">OKIOD_LOCUS2687</name>
</gene>
<evidence type="ECO:0000313" key="1">
    <source>
        <dbReference type="EMBL" id="CAG5086173.1"/>
    </source>
</evidence>
<dbReference type="EMBL" id="OU015568">
    <property type="protein sequence ID" value="CAG5086173.1"/>
    <property type="molecule type" value="Genomic_DNA"/>
</dbReference>
<sequence>MKFSLKERTIDNGLFTSSMNIAYDPEVNGFAPFSSDSKENAVQASVDINFNASAKVRESEADAKVNDEATFEGTVNGLEEAVIDSLNAGDLIILAESVTEVETDIILNNDTVRPYEVSVTFTADFEQERTYKIPLEKTCENPVKLDLADDSYEIPVGCDVAEQVDNLAETAKNTINEAIAESTIAEGKALLGKVTKLATTSTLIKEGKDGPTIVFNPSNFQKSRNRKLSEKQGKRINSLFDHYQ</sequence>
<keyword evidence="2" id="KW-1185">Reference proteome</keyword>
<proteinExistence type="predicted"/>
<accession>A0ABN7RU97</accession>